<reference evidence="1 2" key="1">
    <citation type="submission" date="2024-04" db="EMBL/GenBank/DDBJ databases">
        <title>Tritrichomonas musculus Genome.</title>
        <authorList>
            <person name="Alves-Ferreira E."/>
            <person name="Grigg M."/>
            <person name="Lorenzi H."/>
            <person name="Galac M."/>
        </authorList>
    </citation>
    <scope>NUCLEOTIDE SEQUENCE [LARGE SCALE GENOMIC DNA]</scope>
    <source>
        <strain evidence="1 2">EAF2021</strain>
    </source>
</reference>
<dbReference type="Proteomes" id="UP001470230">
    <property type="component" value="Unassembled WGS sequence"/>
</dbReference>
<keyword evidence="2" id="KW-1185">Reference proteome</keyword>
<organism evidence="1 2">
    <name type="scientific">Tritrichomonas musculus</name>
    <dbReference type="NCBI Taxonomy" id="1915356"/>
    <lineage>
        <taxon>Eukaryota</taxon>
        <taxon>Metamonada</taxon>
        <taxon>Parabasalia</taxon>
        <taxon>Tritrichomonadida</taxon>
        <taxon>Tritrichomonadidae</taxon>
        <taxon>Tritrichomonas</taxon>
    </lineage>
</organism>
<name>A0ABR2HII0_9EUKA</name>
<comment type="caution">
    <text evidence="1">The sequence shown here is derived from an EMBL/GenBank/DDBJ whole genome shotgun (WGS) entry which is preliminary data.</text>
</comment>
<sequence length="209" mass="24297">MNANQRNAGNMYNTHTVKFFDIYTHETSRIRLSDVEPVACYYDGTHIYLTHENLGRVKLQFENKSKELMIDYGLVDSFNKADSIMNRMGQRNANPDSFPEFKNYIEGNFNGVKAYFETFLHPLSLLTSIPNALSNIVVREFVDNPNDIKNINKLNDFVYSGLLVQKQYIYRSHLKDMLLTFSSLKRVYDTGRCCRFVYDTTGISHVEQI</sequence>
<accession>A0ABR2HII0</accession>
<proteinExistence type="predicted"/>
<dbReference type="EMBL" id="JAPFFF010000027">
    <property type="protein sequence ID" value="KAK8848036.1"/>
    <property type="molecule type" value="Genomic_DNA"/>
</dbReference>
<evidence type="ECO:0000313" key="2">
    <source>
        <dbReference type="Proteomes" id="UP001470230"/>
    </source>
</evidence>
<protein>
    <submittedName>
        <fullName evidence="1">Uncharacterized protein</fullName>
    </submittedName>
</protein>
<gene>
    <name evidence="1" type="ORF">M9Y10_019089</name>
</gene>
<evidence type="ECO:0000313" key="1">
    <source>
        <dbReference type="EMBL" id="KAK8848036.1"/>
    </source>
</evidence>